<name>A0A511B1P0_9PROT</name>
<dbReference type="InterPro" id="IPR036378">
    <property type="entry name" value="FAS1_dom_sf"/>
</dbReference>
<proteinExistence type="predicted"/>
<dbReference type="AlphaFoldDB" id="A0A511B1P0"/>
<evidence type="ECO:0000313" key="3">
    <source>
        <dbReference type="Proteomes" id="UP000321230"/>
    </source>
</evidence>
<sequence length="214" mass="23259">MLLLGGCHGVPAPQDIFQVRPSSNATILPEESIGRQFHEPKDGTPSSVVAYHTTPTPSYPDRSLSENLSGSLEVADYVASLRATGLFPRLAESGPYTVFAIPNLPLEHYAARWQGGLQAEQNLPAIKRLLKYTIVSGLWDDRTIRRAVARHKGQGIGLKTLAGDVLSVHVDTTTNELVLNNQTGETNRLWLVNVPQSNGVLYFTQGVLPPAAVR</sequence>
<dbReference type="PROSITE" id="PS50213">
    <property type="entry name" value="FAS1"/>
    <property type="match status" value="1"/>
</dbReference>
<keyword evidence="3" id="KW-1185">Reference proteome</keyword>
<accession>A0A511B1P0</accession>
<feature type="domain" description="FAS1" evidence="1">
    <location>
        <begin position="61"/>
        <end position="208"/>
    </location>
</feature>
<dbReference type="Proteomes" id="UP000321230">
    <property type="component" value="Unassembled WGS sequence"/>
</dbReference>
<evidence type="ECO:0000259" key="1">
    <source>
        <dbReference type="PROSITE" id="PS50213"/>
    </source>
</evidence>
<reference evidence="2 3" key="1">
    <citation type="submission" date="2019-07" db="EMBL/GenBank/DDBJ databases">
        <title>Whole genome shotgun sequence of Gluconobacter wancherniae NBRC 103581.</title>
        <authorList>
            <person name="Hosoyama A."/>
            <person name="Uohara A."/>
            <person name="Ohji S."/>
            <person name="Ichikawa N."/>
        </authorList>
    </citation>
    <scope>NUCLEOTIDE SEQUENCE [LARGE SCALE GENOMIC DNA]</scope>
    <source>
        <strain evidence="2 3">NBRC 103581</strain>
    </source>
</reference>
<gene>
    <name evidence="2" type="ORF">GWA01_21360</name>
</gene>
<dbReference type="EMBL" id="BJUZ01000002">
    <property type="protein sequence ID" value="GEK94366.1"/>
    <property type="molecule type" value="Genomic_DNA"/>
</dbReference>
<evidence type="ECO:0000313" key="2">
    <source>
        <dbReference type="EMBL" id="GEK94366.1"/>
    </source>
</evidence>
<organism evidence="2 3">
    <name type="scientific">Gluconobacter wancherniae NBRC 103581</name>
    <dbReference type="NCBI Taxonomy" id="656744"/>
    <lineage>
        <taxon>Bacteria</taxon>
        <taxon>Pseudomonadati</taxon>
        <taxon>Pseudomonadota</taxon>
        <taxon>Alphaproteobacteria</taxon>
        <taxon>Acetobacterales</taxon>
        <taxon>Acetobacteraceae</taxon>
        <taxon>Gluconobacter</taxon>
    </lineage>
</organism>
<dbReference type="SUPFAM" id="SSF82153">
    <property type="entry name" value="FAS1 domain"/>
    <property type="match status" value="1"/>
</dbReference>
<comment type="caution">
    <text evidence="2">The sequence shown here is derived from an EMBL/GenBank/DDBJ whole genome shotgun (WGS) entry which is preliminary data.</text>
</comment>
<protein>
    <recommendedName>
        <fullName evidence="1">FAS1 domain-containing protein</fullName>
    </recommendedName>
</protein>
<dbReference type="Gene3D" id="2.30.180.10">
    <property type="entry name" value="FAS1 domain"/>
    <property type="match status" value="1"/>
</dbReference>
<dbReference type="InterPro" id="IPR000782">
    <property type="entry name" value="FAS1_domain"/>
</dbReference>